<organism evidence="2 3">
    <name type="scientific">Artemisia annua</name>
    <name type="common">Sweet wormwood</name>
    <dbReference type="NCBI Taxonomy" id="35608"/>
    <lineage>
        <taxon>Eukaryota</taxon>
        <taxon>Viridiplantae</taxon>
        <taxon>Streptophyta</taxon>
        <taxon>Embryophyta</taxon>
        <taxon>Tracheophyta</taxon>
        <taxon>Spermatophyta</taxon>
        <taxon>Magnoliopsida</taxon>
        <taxon>eudicotyledons</taxon>
        <taxon>Gunneridae</taxon>
        <taxon>Pentapetalae</taxon>
        <taxon>asterids</taxon>
        <taxon>campanulids</taxon>
        <taxon>Asterales</taxon>
        <taxon>Asteraceae</taxon>
        <taxon>Asteroideae</taxon>
        <taxon>Anthemideae</taxon>
        <taxon>Artemisiinae</taxon>
        <taxon>Artemisia</taxon>
    </lineage>
</organism>
<dbReference type="PANTHER" id="PTHR44329:SF160">
    <property type="entry name" value="OS05G0577700 PROTEIN"/>
    <property type="match status" value="1"/>
</dbReference>
<dbReference type="AlphaFoldDB" id="A0A2U1LB43"/>
<accession>A0A2U1LB43</accession>
<evidence type="ECO:0000259" key="1">
    <source>
        <dbReference type="Pfam" id="PF07714"/>
    </source>
</evidence>
<comment type="caution">
    <text evidence="2">The sequence shown here is derived from an EMBL/GenBank/DDBJ whole genome shotgun (WGS) entry which is preliminary data.</text>
</comment>
<keyword evidence="3" id="KW-1185">Reference proteome</keyword>
<dbReference type="EMBL" id="PKPP01010390">
    <property type="protein sequence ID" value="PWA46218.1"/>
    <property type="molecule type" value="Genomic_DNA"/>
</dbReference>
<dbReference type="Proteomes" id="UP000245207">
    <property type="component" value="Unassembled WGS sequence"/>
</dbReference>
<dbReference type="SUPFAM" id="SSF56112">
    <property type="entry name" value="Protein kinase-like (PK-like)"/>
    <property type="match status" value="2"/>
</dbReference>
<dbReference type="InterPro" id="IPR051681">
    <property type="entry name" value="Ser/Thr_Kinases-Pseudokinases"/>
</dbReference>
<dbReference type="PANTHER" id="PTHR44329">
    <property type="entry name" value="SERINE/THREONINE-PROTEIN KINASE TNNI3K-RELATED"/>
    <property type="match status" value="1"/>
</dbReference>
<dbReference type="Gene3D" id="1.10.510.10">
    <property type="entry name" value="Transferase(Phosphotransferase) domain 1"/>
    <property type="match status" value="1"/>
</dbReference>
<proteinExistence type="predicted"/>
<gene>
    <name evidence="2" type="ORF">CTI12_AA510710</name>
</gene>
<feature type="domain" description="Serine-threonine/tyrosine-protein kinase catalytic" evidence="1">
    <location>
        <begin position="115"/>
        <end position="154"/>
    </location>
</feature>
<dbReference type="OrthoDB" id="4062651at2759"/>
<dbReference type="InterPro" id="IPR011009">
    <property type="entry name" value="Kinase-like_dom_sf"/>
</dbReference>
<dbReference type="GO" id="GO:0004674">
    <property type="term" value="F:protein serine/threonine kinase activity"/>
    <property type="evidence" value="ECO:0007669"/>
    <property type="project" value="TreeGrafter"/>
</dbReference>
<dbReference type="STRING" id="35608.A0A2U1LB43"/>
<dbReference type="GO" id="GO:0005886">
    <property type="term" value="C:plasma membrane"/>
    <property type="evidence" value="ECO:0007669"/>
    <property type="project" value="TreeGrafter"/>
</dbReference>
<name>A0A2U1LB43_ARTAN</name>
<evidence type="ECO:0000313" key="2">
    <source>
        <dbReference type="EMBL" id="PWA46218.1"/>
    </source>
</evidence>
<protein>
    <submittedName>
        <fullName evidence="2">Gamma-tubulin complex component 4</fullName>
    </submittedName>
</protein>
<dbReference type="InterPro" id="IPR001245">
    <property type="entry name" value="Ser-Thr/Tyr_kinase_cat_dom"/>
</dbReference>
<dbReference type="Pfam" id="PF07714">
    <property type="entry name" value="PK_Tyr_Ser-Thr"/>
    <property type="match status" value="1"/>
</dbReference>
<evidence type="ECO:0000313" key="3">
    <source>
        <dbReference type="Proteomes" id="UP000245207"/>
    </source>
</evidence>
<reference evidence="2 3" key="1">
    <citation type="journal article" date="2018" name="Mol. Plant">
        <title>The genome of Artemisia annua provides insight into the evolution of Asteraceae family and artemisinin biosynthesis.</title>
        <authorList>
            <person name="Shen Q."/>
            <person name="Zhang L."/>
            <person name="Liao Z."/>
            <person name="Wang S."/>
            <person name="Yan T."/>
            <person name="Shi P."/>
            <person name="Liu M."/>
            <person name="Fu X."/>
            <person name="Pan Q."/>
            <person name="Wang Y."/>
            <person name="Lv Z."/>
            <person name="Lu X."/>
            <person name="Zhang F."/>
            <person name="Jiang W."/>
            <person name="Ma Y."/>
            <person name="Chen M."/>
            <person name="Hao X."/>
            <person name="Li L."/>
            <person name="Tang Y."/>
            <person name="Lv G."/>
            <person name="Zhou Y."/>
            <person name="Sun X."/>
            <person name="Brodelius P.E."/>
            <person name="Rose J.K.C."/>
            <person name="Tang K."/>
        </authorList>
    </citation>
    <scope>NUCLEOTIDE SEQUENCE [LARGE SCALE GENOMIC DNA]</scope>
    <source>
        <strain evidence="3">cv. Huhao1</strain>
        <tissue evidence="2">Leaf</tissue>
    </source>
</reference>
<sequence length="170" mass="18908">MGGVVDGSITTSSHMAHPYIYTMMALTMFNPNKSLGFVGALMEWVFGTSLFDTNLALIIYTAHQFHKRSFESAVDLVRAIAASHLWQLVVVLADLNGHLKAIKDYFLLAKGDFFQNLRPEIPRCCPNSLATVMKRCWDANPDKRPNMDEVVAMLEPIDTSKGHCSLGYAP</sequence>